<evidence type="ECO:0000259" key="9">
    <source>
        <dbReference type="SMART" id="SM00856"/>
    </source>
</evidence>
<evidence type="ECO:0000256" key="3">
    <source>
        <dbReference type="ARBA" id="ARBA00006027"/>
    </source>
</evidence>
<keyword evidence="8" id="KW-0732">Signal</keyword>
<keyword evidence="5" id="KW-0964">Secreted</keyword>
<protein>
    <submittedName>
        <fullName evidence="10">Pectinesterase</fullName>
    </submittedName>
</protein>
<dbReference type="InterPro" id="IPR000070">
    <property type="entry name" value="Pectinesterase_cat"/>
</dbReference>
<evidence type="ECO:0000256" key="8">
    <source>
        <dbReference type="SAM" id="SignalP"/>
    </source>
</evidence>
<dbReference type="InterPro" id="IPR006501">
    <property type="entry name" value="Pectinesterase_inhib_dom"/>
</dbReference>
<keyword evidence="7" id="KW-0063">Aspartyl esterase</keyword>
<dbReference type="Gene3D" id="2.160.20.10">
    <property type="entry name" value="Single-stranded right-handed beta-helix, Pectin lyase-like"/>
    <property type="match status" value="1"/>
</dbReference>
<reference evidence="10" key="1">
    <citation type="journal article" date="2023" name="Science">
        <title>Elucidation of the pathway for biosynthesis of saponin adjuvants from the soapbark tree.</title>
        <authorList>
            <person name="Reed J."/>
            <person name="Orme A."/>
            <person name="El-Demerdash A."/>
            <person name="Owen C."/>
            <person name="Martin L.B.B."/>
            <person name="Misra R.C."/>
            <person name="Kikuchi S."/>
            <person name="Rejzek M."/>
            <person name="Martin A.C."/>
            <person name="Harkess A."/>
            <person name="Leebens-Mack J."/>
            <person name="Louveau T."/>
            <person name="Stephenson M.J."/>
            <person name="Osbourn A."/>
        </authorList>
    </citation>
    <scope>NUCLEOTIDE SEQUENCE</scope>
    <source>
        <strain evidence="10">S10</strain>
    </source>
</reference>
<dbReference type="AlphaFoldDB" id="A0AAD7VJK0"/>
<name>A0AAD7VJK0_QUISA</name>
<comment type="similarity">
    <text evidence="3">In the N-terminal section; belongs to the PMEI family.</text>
</comment>
<feature type="domain" description="Pectinesterase inhibitor" evidence="9">
    <location>
        <begin position="26"/>
        <end position="179"/>
    </location>
</feature>
<feature type="chain" id="PRO_5042001909" evidence="8">
    <location>
        <begin position="30"/>
        <end position="320"/>
    </location>
</feature>
<evidence type="ECO:0000256" key="4">
    <source>
        <dbReference type="ARBA" id="ARBA00007786"/>
    </source>
</evidence>
<evidence type="ECO:0000256" key="2">
    <source>
        <dbReference type="ARBA" id="ARBA00005184"/>
    </source>
</evidence>
<dbReference type="Pfam" id="PF01095">
    <property type="entry name" value="Pectinesterase"/>
    <property type="match status" value="1"/>
</dbReference>
<dbReference type="SUPFAM" id="SSF51126">
    <property type="entry name" value="Pectin lyase-like"/>
    <property type="match status" value="1"/>
</dbReference>
<comment type="caution">
    <text evidence="10">The sequence shown here is derived from an EMBL/GenBank/DDBJ whole genome shotgun (WGS) entry which is preliminary data.</text>
</comment>
<dbReference type="InterPro" id="IPR035513">
    <property type="entry name" value="Invertase/methylesterase_inhib"/>
</dbReference>
<evidence type="ECO:0000256" key="5">
    <source>
        <dbReference type="ARBA" id="ARBA00022512"/>
    </source>
</evidence>
<comment type="similarity">
    <text evidence="4">In the C-terminal section; belongs to the pectinesterase family.</text>
</comment>
<dbReference type="CDD" id="cd15798">
    <property type="entry name" value="PMEI-like_3"/>
    <property type="match status" value="1"/>
</dbReference>
<proteinExistence type="inferred from homology"/>
<dbReference type="KEGG" id="qsa:O6P43_007461"/>
<evidence type="ECO:0000313" key="11">
    <source>
        <dbReference type="Proteomes" id="UP001163823"/>
    </source>
</evidence>
<dbReference type="GO" id="GO:0030599">
    <property type="term" value="F:pectinesterase activity"/>
    <property type="evidence" value="ECO:0007669"/>
    <property type="project" value="InterPro"/>
</dbReference>
<dbReference type="PANTHER" id="PTHR31707">
    <property type="entry name" value="PECTINESTERASE"/>
    <property type="match status" value="1"/>
</dbReference>
<comment type="subcellular location">
    <subcellularLocation>
        <location evidence="1">Secreted</location>
        <location evidence="1">Cell wall</location>
    </subcellularLocation>
</comment>
<dbReference type="SMART" id="SM00856">
    <property type="entry name" value="PMEI"/>
    <property type="match status" value="1"/>
</dbReference>
<evidence type="ECO:0000256" key="6">
    <source>
        <dbReference type="ARBA" id="ARBA00022801"/>
    </source>
</evidence>
<dbReference type="Pfam" id="PF04043">
    <property type="entry name" value="PMEI"/>
    <property type="match status" value="1"/>
</dbReference>
<dbReference type="SUPFAM" id="SSF101148">
    <property type="entry name" value="Plant invertase/pectin methylesterase inhibitor"/>
    <property type="match status" value="1"/>
</dbReference>
<dbReference type="EMBL" id="JARAOO010000003">
    <property type="protein sequence ID" value="KAJ7977905.1"/>
    <property type="molecule type" value="Genomic_DNA"/>
</dbReference>
<keyword evidence="6" id="KW-0378">Hydrolase</keyword>
<dbReference type="Gene3D" id="1.20.140.40">
    <property type="entry name" value="Invertase/pectin methylesterase inhibitor family protein"/>
    <property type="match status" value="1"/>
</dbReference>
<sequence length="320" mass="34952">MATTFNLYTTLYTIVSLSLLILISFPSLATPHTTCNSTLHPSFCTSTLPSDFSGTIHDHSRFFLRQSLSTTKTFLQLISSYLKDPSSLPASTLLALQDCQVLAQLNNDFLSNTLQTISYTDILSPLQVYDFQTMLSAILTNQQTCLDGLHEVTPYPSVTTGLLSPLSDGTKLYSISLSLFTHGWVGDEANRERQLTQKNIDNVNVKEKVVVNPYGSGNFTSINDAVAAAPNNTGTNNGYFVIYVVAGIYNEYVSIAKSKQNLMIIGEGINRTIITGNRSVVDGWTTFNSATFAVVGKGFVAVNITFSQHCWIDQAPSCCC</sequence>
<gene>
    <name evidence="10" type="ORF">O6P43_007461</name>
</gene>
<dbReference type="InterPro" id="IPR012334">
    <property type="entry name" value="Pectin_lyas_fold"/>
</dbReference>
<evidence type="ECO:0000256" key="7">
    <source>
        <dbReference type="ARBA" id="ARBA00023085"/>
    </source>
</evidence>
<comment type="pathway">
    <text evidence="2">Glycan metabolism; pectin degradation; 2-dehydro-3-deoxy-D-gluconate from pectin: step 1/5.</text>
</comment>
<organism evidence="10 11">
    <name type="scientific">Quillaja saponaria</name>
    <name type="common">Soap bark tree</name>
    <dbReference type="NCBI Taxonomy" id="32244"/>
    <lineage>
        <taxon>Eukaryota</taxon>
        <taxon>Viridiplantae</taxon>
        <taxon>Streptophyta</taxon>
        <taxon>Embryophyta</taxon>
        <taxon>Tracheophyta</taxon>
        <taxon>Spermatophyta</taxon>
        <taxon>Magnoliopsida</taxon>
        <taxon>eudicotyledons</taxon>
        <taxon>Gunneridae</taxon>
        <taxon>Pentapetalae</taxon>
        <taxon>rosids</taxon>
        <taxon>fabids</taxon>
        <taxon>Fabales</taxon>
        <taxon>Quillajaceae</taxon>
        <taxon>Quillaja</taxon>
    </lineage>
</organism>
<dbReference type="NCBIfam" id="TIGR01614">
    <property type="entry name" value="PME_inhib"/>
    <property type="match status" value="1"/>
</dbReference>
<accession>A0AAD7VJK0</accession>
<dbReference type="GO" id="GO:0042545">
    <property type="term" value="P:cell wall modification"/>
    <property type="evidence" value="ECO:0007669"/>
    <property type="project" value="InterPro"/>
</dbReference>
<keyword evidence="11" id="KW-1185">Reference proteome</keyword>
<feature type="signal peptide" evidence="8">
    <location>
        <begin position="1"/>
        <end position="29"/>
    </location>
</feature>
<dbReference type="GO" id="GO:0004857">
    <property type="term" value="F:enzyme inhibitor activity"/>
    <property type="evidence" value="ECO:0007669"/>
    <property type="project" value="InterPro"/>
</dbReference>
<evidence type="ECO:0000256" key="1">
    <source>
        <dbReference type="ARBA" id="ARBA00004191"/>
    </source>
</evidence>
<dbReference type="Proteomes" id="UP001163823">
    <property type="component" value="Chromosome 3"/>
</dbReference>
<evidence type="ECO:0000313" key="10">
    <source>
        <dbReference type="EMBL" id="KAJ7977905.1"/>
    </source>
</evidence>
<keyword evidence="5" id="KW-0134">Cell wall</keyword>
<dbReference type="InterPro" id="IPR011050">
    <property type="entry name" value="Pectin_lyase_fold/virulence"/>
</dbReference>